<comment type="similarity">
    <text evidence="2">Belongs to the complex I NDUFA5 subunit family.</text>
</comment>
<keyword evidence="3" id="KW-0813">Transport</keyword>
<keyword evidence="8" id="KW-0472">Membrane</keyword>
<dbReference type="OrthoDB" id="286811at2759"/>
<dbReference type="STRING" id="1157616.A0A1Z5SUX7"/>
<evidence type="ECO:0008006" key="11">
    <source>
        <dbReference type="Google" id="ProtNLM"/>
    </source>
</evidence>
<keyword evidence="10" id="KW-1185">Reference proteome</keyword>
<evidence type="ECO:0000256" key="4">
    <source>
        <dbReference type="ARBA" id="ARBA00022660"/>
    </source>
</evidence>
<dbReference type="Pfam" id="PF04716">
    <property type="entry name" value="ETC_C1_NDUFA5"/>
    <property type="match status" value="1"/>
</dbReference>
<keyword evidence="4" id="KW-0679">Respiratory chain</keyword>
<accession>A0A1Z5SUX7</accession>
<reference evidence="9 10" key="1">
    <citation type="submission" date="2017-01" db="EMBL/GenBank/DDBJ databases">
        <title>The recent genome duplication of the halophilic yeast Hortaea werneckii: insights from long-read sequencing.</title>
        <authorList>
            <person name="Sinha S."/>
            <person name="Flibotte S."/>
            <person name="Neira M."/>
            <person name="Lenassi M."/>
            <person name="Gostincar C."/>
            <person name="Stajich J.E."/>
            <person name="Nislow C.E."/>
        </authorList>
    </citation>
    <scope>NUCLEOTIDE SEQUENCE [LARGE SCALE GENOMIC DNA]</scope>
    <source>
        <strain evidence="9 10">EXF-2000</strain>
    </source>
</reference>
<protein>
    <recommendedName>
        <fullName evidence="11">NADH-ubiquinone oxidoreductase 29.9 kDa subunit, mitochondrial</fullName>
    </recommendedName>
</protein>
<keyword evidence="5" id="KW-0999">Mitochondrion inner membrane</keyword>
<keyword evidence="7" id="KW-0496">Mitochondrion</keyword>
<evidence type="ECO:0000256" key="7">
    <source>
        <dbReference type="ARBA" id="ARBA00023128"/>
    </source>
</evidence>
<comment type="caution">
    <text evidence="9">The sequence shown here is derived from an EMBL/GenBank/DDBJ whole genome shotgun (WGS) entry which is preliminary data.</text>
</comment>
<dbReference type="AlphaFoldDB" id="A0A1Z5SUX7"/>
<dbReference type="PANTHER" id="PTHR12653">
    <property type="entry name" value="NADH-UBIQUINONE OXIDOREDUCTASE 13 KD-B SUBUNIT"/>
    <property type="match status" value="1"/>
</dbReference>
<evidence type="ECO:0000256" key="3">
    <source>
        <dbReference type="ARBA" id="ARBA00022448"/>
    </source>
</evidence>
<organism evidence="9 10">
    <name type="scientific">Hortaea werneckii EXF-2000</name>
    <dbReference type="NCBI Taxonomy" id="1157616"/>
    <lineage>
        <taxon>Eukaryota</taxon>
        <taxon>Fungi</taxon>
        <taxon>Dikarya</taxon>
        <taxon>Ascomycota</taxon>
        <taxon>Pezizomycotina</taxon>
        <taxon>Dothideomycetes</taxon>
        <taxon>Dothideomycetidae</taxon>
        <taxon>Mycosphaerellales</taxon>
        <taxon>Teratosphaeriaceae</taxon>
        <taxon>Hortaea</taxon>
    </lineage>
</organism>
<evidence type="ECO:0000256" key="8">
    <source>
        <dbReference type="ARBA" id="ARBA00023136"/>
    </source>
</evidence>
<dbReference type="Proteomes" id="UP000194280">
    <property type="component" value="Unassembled WGS sequence"/>
</dbReference>
<sequence length="246" mass="27536">MRPALRLLAVASKPASRFLEPGAPTGITGLFTHSAPRSTLLYLYSSTLEKLKTLPESSVYRQSAEALTRHRMSIIERVKPAGLAEWQTRVAQTVDAHPEAFRKIPITTQSGEKEYNVVWKPSAQEGVKTAPEWDDEAPGKPMMEGIRSEEEQIQQLGRMARDPVEEHRVIPRIEPEPSLTAEQVQEIEGEVGSGLIEEVIQVAEGELELVHKMAEAKVWEDLEEKPAEGQWTYFERDTHTGTTQAS</sequence>
<evidence type="ECO:0000313" key="10">
    <source>
        <dbReference type="Proteomes" id="UP000194280"/>
    </source>
</evidence>
<keyword evidence="6" id="KW-0249">Electron transport</keyword>
<gene>
    <name evidence="9" type="ORF">BTJ68_11866</name>
</gene>
<dbReference type="InterPro" id="IPR006806">
    <property type="entry name" value="NDUFA5"/>
</dbReference>
<evidence type="ECO:0000256" key="6">
    <source>
        <dbReference type="ARBA" id="ARBA00022982"/>
    </source>
</evidence>
<dbReference type="GO" id="GO:0005743">
    <property type="term" value="C:mitochondrial inner membrane"/>
    <property type="evidence" value="ECO:0007669"/>
    <property type="project" value="UniProtKB-SubCell"/>
</dbReference>
<dbReference type="GO" id="GO:0022904">
    <property type="term" value="P:respiratory electron transport chain"/>
    <property type="evidence" value="ECO:0007669"/>
    <property type="project" value="InterPro"/>
</dbReference>
<dbReference type="InParanoid" id="A0A1Z5SUX7"/>
<dbReference type="PANTHER" id="PTHR12653:SF0">
    <property type="entry name" value="NADH DEHYDROGENASE [UBIQUINONE] 1 ALPHA SUBCOMPLEX SUBUNIT 5"/>
    <property type="match status" value="1"/>
</dbReference>
<evidence type="ECO:0000256" key="1">
    <source>
        <dbReference type="ARBA" id="ARBA00004443"/>
    </source>
</evidence>
<dbReference type="VEuPathDB" id="FungiDB:BTJ68_11866"/>
<proteinExistence type="inferred from homology"/>
<dbReference type="EMBL" id="MUNK01000236">
    <property type="protein sequence ID" value="OTA24623.1"/>
    <property type="molecule type" value="Genomic_DNA"/>
</dbReference>
<evidence type="ECO:0000313" key="9">
    <source>
        <dbReference type="EMBL" id="OTA24623.1"/>
    </source>
</evidence>
<evidence type="ECO:0000256" key="5">
    <source>
        <dbReference type="ARBA" id="ARBA00022792"/>
    </source>
</evidence>
<name>A0A1Z5SUX7_HORWE</name>
<evidence type="ECO:0000256" key="2">
    <source>
        <dbReference type="ARBA" id="ARBA00010261"/>
    </source>
</evidence>
<comment type="subcellular location">
    <subcellularLocation>
        <location evidence="1">Mitochondrion inner membrane</location>
        <topology evidence="1">Peripheral membrane protein</topology>
        <orientation evidence="1">Matrix side</orientation>
    </subcellularLocation>
</comment>